<dbReference type="PRINTS" id="PR01039">
    <property type="entry name" value="TRNASYNTHTRP"/>
</dbReference>
<gene>
    <name evidence="10" type="ORF">METZ01_LOCUS26875</name>
</gene>
<dbReference type="GO" id="GO:0005524">
    <property type="term" value="F:ATP binding"/>
    <property type="evidence" value="ECO:0007669"/>
    <property type="project" value="UniProtKB-KW"/>
</dbReference>
<evidence type="ECO:0000256" key="8">
    <source>
        <dbReference type="ARBA" id="ARBA00023146"/>
    </source>
</evidence>
<dbReference type="GO" id="GO:0006436">
    <property type="term" value="P:tryptophanyl-tRNA aminoacylation"/>
    <property type="evidence" value="ECO:0007669"/>
    <property type="project" value="InterPro"/>
</dbReference>
<proteinExistence type="inferred from homology"/>
<dbReference type="InterPro" id="IPR024109">
    <property type="entry name" value="Trp-tRNA-ligase_bac-type"/>
</dbReference>
<dbReference type="AlphaFoldDB" id="A0A381Q3V6"/>
<evidence type="ECO:0000256" key="9">
    <source>
        <dbReference type="ARBA" id="ARBA00049929"/>
    </source>
</evidence>
<name>A0A381Q3V6_9ZZZZ</name>
<dbReference type="GO" id="GO:0005829">
    <property type="term" value="C:cytosol"/>
    <property type="evidence" value="ECO:0007669"/>
    <property type="project" value="TreeGrafter"/>
</dbReference>
<dbReference type="EC" id="6.1.1.2" evidence="3"/>
<keyword evidence="6" id="KW-0067">ATP-binding</keyword>
<dbReference type="NCBIfam" id="TIGR00233">
    <property type="entry name" value="trpS"/>
    <property type="match status" value="1"/>
</dbReference>
<evidence type="ECO:0000256" key="2">
    <source>
        <dbReference type="ARBA" id="ARBA00005594"/>
    </source>
</evidence>
<dbReference type="InterPro" id="IPR014729">
    <property type="entry name" value="Rossmann-like_a/b/a_fold"/>
</dbReference>
<dbReference type="PANTHER" id="PTHR43766:SF1">
    <property type="entry name" value="TRYPTOPHAN--TRNA LIGASE, MITOCHONDRIAL"/>
    <property type="match status" value="1"/>
</dbReference>
<comment type="subcellular location">
    <subcellularLocation>
        <location evidence="1">Mitochondrion</location>
    </subcellularLocation>
</comment>
<keyword evidence="8" id="KW-0030">Aminoacyl-tRNA synthetase</keyword>
<dbReference type="EMBL" id="UINC01001197">
    <property type="protein sequence ID" value="SUZ74021.1"/>
    <property type="molecule type" value="Genomic_DNA"/>
</dbReference>
<dbReference type="FunFam" id="1.10.240.10:FF:000005">
    <property type="entry name" value="Tryptophan--tRNA ligase"/>
    <property type="match status" value="1"/>
</dbReference>
<dbReference type="SUPFAM" id="SSF52374">
    <property type="entry name" value="Nucleotidylyl transferase"/>
    <property type="match status" value="1"/>
</dbReference>
<comment type="similarity">
    <text evidence="2">Belongs to the class-I aminoacyl-tRNA synthetase family.</text>
</comment>
<evidence type="ECO:0000256" key="5">
    <source>
        <dbReference type="ARBA" id="ARBA00022741"/>
    </source>
</evidence>
<evidence type="ECO:0000256" key="6">
    <source>
        <dbReference type="ARBA" id="ARBA00022840"/>
    </source>
</evidence>
<dbReference type="InterPro" id="IPR050203">
    <property type="entry name" value="Trp-tRNA_synthetase"/>
</dbReference>
<accession>A0A381Q3V6</accession>
<dbReference type="InterPro" id="IPR002306">
    <property type="entry name" value="Trp-tRNA-ligase"/>
</dbReference>
<sequence>MTPKKNLRVLSGIQPSGTLHLGNYFGMMSRMIHYQQENELFCFIANYHALTALPDKDTLAQNTFYAACDFLALGMDPEQSTFWVQSDVPQVTELTWVLSSMTSVGLMDRATSYKDKIAQGITANMGLFSYPILMAADILCFDTQVVPVGHDQKQHLEITRDIAVRFNHTYGETLVIPEPDIEKTTQLLPGIDGQKMSKSYHNTIPIFAHEKVIRKQVMSIVTDATPIDQPKNKDTPLFHLYSLFLDETEQKELAQRYDGSGLRYGDIKLELFERIMDHFSPFREKRDQLTANKKQVHDILHFGAEKASKVADSVLDRVRSATGIGYF</sequence>
<evidence type="ECO:0000313" key="10">
    <source>
        <dbReference type="EMBL" id="SUZ74021.1"/>
    </source>
</evidence>
<organism evidence="10">
    <name type="scientific">marine metagenome</name>
    <dbReference type="NCBI Taxonomy" id="408172"/>
    <lineage>
        <taxon>unclassified sequences</taxon>
        <taxon>metagenomes</taxon>
        <taxon>ecological metagenomes</taxon>
    </lineage>
</organism>
<dbReference type="HAMAP" id="MF_00140_B">
    <property type="entry name" value="Trp_tRNA_synth_B"/>
    <property type="match status" value="1"/>
</dbReference>
<evidence type="ECO:0000256" key="1">
    <source>
        <dbReference type="ARBA" id="ARBA00004173"/>
    </source>
</evidence>
<dbReference type="InterPro" id="IPR001412">
    <property type="entry name" value="aa-tRNA-synth_I_CS"/>
</dbReference>
<dbReference type="Pfam" id="PF00579">
    <property type="entry name" value="tRNA-synt_1b"/>
    <property type="match status" value="1"/>
</dbReference>
<reference evidence="10" key="1">
    <citation type="submission" date="2018-05" db="EMBL/GenBank/DDBJ databases">
        <authorList>
            <person name="Lanie J.A."/>
            <person name="Ng W.-L."/>
            <person name="Kazmierczak K.M."/>
            <person name="Andrzejewski T.M."/>
            <person name="Davidsen T.M."/>
            <person name="Wayne K.J."/>
            <person name="Tettelin H."/>
            <person name="Glass J.I."/>
            <person name="Rusch D."/>
            <person name="Podicherti R."/>
            <person name="Tsui H.-C.T."/>
            <person name="Winkler M.E."/>
        </authorList>
    </citation>
    <scope>NUCLEOTIDE SEQUENCE</scope>
</reference>
<evidence type="ECO:0000256" key="3">
    <source>
        <dbReference type="ARBA" id="ARBA00013161"/>
    </source>
</evidence>
<evidence type="ECO:0000256" key="4">
    <source>
        <dbReference type="ARBA" id="ARBA00022598"/>
    </source>
</evidence>
<dbReference type="CDD" id="cd00806">
    <property type="entry name" value="TrpRS_core"/>
    <property type="match status" value="1"/>
</dbReference>
<dbReference type="PANTHER" id="PTHR43766">
    <property type="entry name" value="TRYPTOPHAN--TRNA LIGASE, MITOCHONDRIAL"/>
    <property type="match status" value="1"/>
</dbReference>
<dbReference type="InterPro" id="IPR002305">
    <property type="entry name" value="aa-tRNA-synth_Ic"/>
</dbReference>
<dbReference type="Gene3D" id="3.40.50.620">
    <property type="entry name" value="HUPs"/>
    <property type="match status" value="1"/>
</dbReference>
<protein>
    <recommendedName>
        <fullName evidence="3">tryptophan--tRNA ligase</fullName>
        <ecNumber evidence="3">6.1.1.2</ecNumber>
    </recommendedName>
</protein>
<dbReference type="Gene3D" id="1.10.240.10">
    <property type="entry name" value="Tyrosyl-Transfer RNA Synthetase"/>
    <property type="match status" value="1"/>
</dbReference>
<keyword evidence="4" id="KW-0436">Ligase</keyword>
<comment type="catalytic activity">
    <reaction evidence="9">
        <text>tRNA(Trp) + L-tryptophan + ATP = L-tryptophyl-tRNA(Trp) + AMP + diphosphate + H(+)</text>
        <dbReference type="Rhea" id="RHEA:24080"/>
        <dbReference type="Rhea" id="RHEA-COMP:9671"/>
        <dbReference type="Rhea" id="RHEA-COMP:9705"/>
        <dbReference type="ChEBI" id="CHEBI:15378"/>
        <dbReference type="ChEBI" id="CHEBI:30616"/>
        <dbReference type="ChEBI" id="CHEBI:33019"/>
        <dbReference type="ChEBI" id="CHEBI:57912"/>
        <dbReference type="ChEBI" id="CHEBI:78442"/>
        <dbReference type="ChEBI" id="CHEBI:78535"/>
        <dbReference type="ChEBI" id="CHEBI:456215"/>
        <dbReference type="EC" id="6.1.1.2"/>
    </reaction>
</comment>
<dbReference type="GO" id="GO:0005739">
    <property type="term" value="C:mitochondrion"/>
    <property type="evidence" value="ECO:0007669"/>
    <property type="project" value="UniProtKB-SubCell"/>
</dbReference>
<keyword evidence="7" id="KW-0648">Protein biosynthesis</keyword>
<dbReference type="GO" id="GO:0004830">
    <property type="term" value="F:tryptophan-tRNA ligase activity"/>
    <property type="evidence" value="ECO:0007669"/>
    <property type="project" value="UniProtKB-EC"/>
</dbReference>
<evidence type="ECO:0000256" key="7">
    <source>
        <dbReference type="ARBA" id="ARBA00022917"/>
    </source>
</evidence>
<keyword evidence="5" id="KW-0547">Nucleotide-binding</keyword>
<dbReference type="PROSITE" id="PS00178">
    <property type="entry name" value="AA_TRNA_LIGASE_I"/>
    <property type="match status" value="1"/>
</dbReference>